<evidence type="ECO:0000256" key="1">
    <source>
        <dbReference type="SAM" id="MobiDB-lite"/>
    </source>
</evidence>
<comment type="caution">
    <text evidence="2">The sequence shown here is derived from an EMBL/GenBank/DDBJ whole genome shotgun (WGS) entry which is preliminary data.</text>
</comment>
<proteinExistence type="predicted"/>
<accession>A0A090N7U1</accession>
<dbReference type="Proteomes" id="UP000035762">
    <property type="component" value="Unassembled WGS sequence"/>
</dbReference>
<dbReference type="STRING" id="1035.BN961_02554"/>
<evidence type="ECO:0000313" key="3">
    <source>
        <dbReference type="Proteomes" id="UP000035762"/>
    </source>
</evidence>
<dbReference type="EMBL" id="CCAZ020000001">
    <property type="protein sequence ID" value="CEG09133.1"/>
    <property type="molecule type" value="Genomic_DNA"/>
</dbReference>
<name>A0A090N7U1_AFIFE</name>
<keyword evidence="3" id="KW-1185">Reference proteome</keyword>
<sequence>MPNAYLDVSTLTSRGQPKPMMQRRMNEKGIVNADIGIASC</sequence>
<reference evidence="2 3" key="1">
    <citation type="journal article" date="2014" name="Genome Announc.">
        <title>Genome Sequence of Afipia felis Strain 76713, Isolated in Hospital Water Using an Amoeba Co-Culture Procedure.</title>
        <authorList>
            <person name="Benamar S."/>
            <person name="La Scola B."/>
            <person name="Croce O."/>
        </authorList>
    </citation>
    <scope>NUCLEOTIDE SEQUENCE [LARGE SCALE GENOMIC DNA]</scope>
    <source>
        <strain evidence="2 3">76713</strain>
    </source>
</reference>
<evidence type="ECO:0000313" key="2">
    <source>
        <dbReference type="EMBL" id="CEG09133.1"/>
    </source>
</evidence>
<dbReference type="AlphaFoldDB" id="A0A090N7U1"/>
<organism evidence="2 3">
    <name type="scientific">Afipia felis</name>
    <name type="common">Cat scratch disease bacillus</name>
    <dbReference type="NCBI Taxonomy" id="1035"/>
    <lineage>
        <taxon>Bacteria</taxon>
        <taxon>Pseudomonadati</taxon>
        <taxon>Pseudomonadota</taxon>
        <taxon>Alphaproteobacteria</taxon>
        <taxon>Hyphomicrobiales</taxon>
        <taxon>Nitrobacteraceae</taxon>
        <taxon>Afipia</taxon>
    </lineage>
</organism>
<feature type="region of interest" description="Disordered" evidence="1">
    <location>
        <begin position="1"/>
        <end position="22"/>
    </location>
</feature>
<gene>
    <name evidence="2" type="ORF">BN961_02554</name>
</gene>
<protein>
    <submittedName>
        <fullName evidence="2">Uncharacterized protein</fullName>
    </submittedName>
</protein>